<dbReference type="GO" id="GO:0030313">
    <property type="term" value="C:cell envelope"/>
    <property type="evidence" value="ECO:0007669"/>
    <property type="project" value="UniProtKB-SubCell"/>
</dbReference>
<dbReference type="Pfam" id="PF14289">
    <property type="entry name" value="DUF4369"/>
    <property type="match status" value="1"/>
</dbReference>
<evidence type="ECO:0000313" key="8">
    <source>
        <dbReference type="Proteomes" id="UP000194873"/>
    </source>
</evidence>
<proteinExistence type="predicted"/>
<dbReference type="InterPro" id="IPR025380">
    <property type="entry name" value="DUF4369"/>
</dbReference>
<keyword evidence="3" id="KW-1015">Disulfide bond</keyword>
<dbReference type="Gene3D" id="3.40.30.10">
    <property type="entry name" value="Glutaredoxin"/>
    <property type="match status" value="1"/>
</dbReference>
<feature type="domain" description="Thioredoxin" evidence="6">
    <location>
        <begin position="236"/>
        <end position="376"/>
    </location>
</feature>
<dbReference type="SUPFAM" id="SSF52833">
    <property type="entry name" value="Thioredoxin-like"/>
    <property type="match status" value="1"/>
</dbReference>
<keyword evidence="5" id="KW-0732">Signal</keyword>
<dbReference type="GO" id="GO:0017004">
    <property type="term" value="P:cytochrome complex assembly"/>
    <property type="evidence" value="ECO:0007669"/>
    <property type="project" value="UniProtKB-KW"/>
</dbReference>
<dbReference type="InterPro" id="IPR036249">
    <property type="entry name" value="Thioredoxin-like_sf"/>
</dbReference>
<dbReference type="Pfam" id="PF00578">
    <property type="entry name" value="AhpC-TSA"/>
    <property type="match status" value="1"/>
</dbReference>
<dbReference type="InterPro" id="IPR017937">
    <property type="entry name" value="Thioredoxin_CS"/>
</dbReference>
<dbReference type="InterPro" id="IPR000866">
    <property type="entry name" value="AhpC/TSA"/>
</dbReference>
<dbReference type="RefSeq" id="WP_086595956.1">
    <property type="nucleotide sequence ID" value="NZ_MTSE01000013.1"/>
</dbReference>
<evidence type="ECO:0000256" key="1">
    <source>
        <dbReference type="ARBA" id="ARBA00004196"/>
    </source>
</evidence>
<evidence type="ECO:0000256" key="2">
    <source>
        <dbReference type="ARBA" id="ARBA00022748"/>
    </source>
</evidence>
<dbReference type="PROSITE" id="PS51352">
    <property type="entry name" value="THIOREDOXIN_2"/>
    <property type="match status" value="1"/>
</dbReference>
<keyword evidence="2" id="KW-0201">Cytochrome c-type biogenesis</keyword>
<sequence>MKNYLLGCLLATTWTAHAQAPVPFTLQGKLGKLDNSAKVYLWRSGKGFADSATVKNGKFKLEGTLTEPGQTRLVLVQKGNRMRMRTGQADRVNFFLDKGKTTFTSPDSLVNAKVKGSALTNEFAQLQTALKPSNAKMNTLMAEYRAASPEQRKSPEFEKRIDEQDKVITEERNQVYSAHIRANPSSLISLNAVQDMGGAVPKYEEIAPLFAQLSPELQASPEGKKYAEKLAALKSVSIGAEAPNFTLNTPEGKPVSLNEYRGKYVLVDFWASWCGPCRQENPNVTKVYNEYKAKNFDILGVSLDTEKAREKWLKAIQDDQLAWTQVSDLKGWDNAAARSYSVQAIPQNFLVDPSGKIVATNLRGDGLKTTLAQFIK</sequence>
<evidence type="ECO:0000256" key="3">
    <source>
        <dbReference type="ARBA" id="ARBA00023157"/>
    </source>
</evidence>
<protein>
    <recommendedName>
        <fullName evidence="6">Thioredoxin domain-containing protein</fullName>
    </recommendedName>
</protein>
<evidence type="ECO:0000259" key="6">
    <source>
        <dbReference type="PROSITE" id="PS51352"/>
    </source>
</evidence>
<dbReference type="AlphaFoldDB" id="A0A243WBJ8"/>
<evidence type="ECO:0000313" key="7">
    <source>
        <dbReference type="EMBL" id="OUJ71973.1"/>
    </source>
</evidence>
<dbReference type="GO" id="GO:0016209">
    <property type="term" value="F:antioxidant activity"/>
    <property type="evidence" value="ECO:0007669"/>
    <property type="project" value="InterPro"/>
</dbReference>
<gene>
    <name evidence="7" type="ORF">BXP70_20390</name>
</gene>
<dbReference type="PROSITE" id="PS00194">
    <property type="entry name" value="THIOREDOXIN_1"/>
    <property type="match status" value="1"/>
</dbReference>
<feature type="chain" id="PRO_5013349166" description="Thioredoxin domain-containing protein" evidence="5">
    <location>
        <begin position="19"/>
        <end position="376"/>
    </location>
</feature>
<dbReference type="InterPro" id="IPR050553">
    <property type="entry name" value="Thioredoxin_ResA/DsbE_sf"/>
</dbReference>
<comment type="caution">
    <text evidence="7">The sequence shown here is derived from an EMBL/GenBank/DDBJ whole genome shotgun (WGS) entry which is preliminary data.</text>
</comment>
<dbReference type="PANTHER" id="PTHR42852">
    <property type="entry name" value="THIOL:DISULFIDE INTERCHANGE PROTEIN DSBE"/>
    <property type="match status" value="1"/>
</dbReference>
<dbReference type="GO" id="GO:0016491">
    <property type="term" value="F:oxidoreductase activity"/>
    <property type="evidence" value="ECO:0007669"/>
    <property type="project" value="InterPro"/>
</dbReference>
<organism evidence="7 8">
    <name type="scientific">Hymenobacter crusticola</name>
    <dbReference type="NCBI Taxonomy" id="1770526"/>
    <lineage>
        <taxon>Bacteria</taxon>
        <taxon>Pseudomonadati</taxon>
        <taxon>Bacteroidota</taxon>
        <taxon>Cytophagia</taxon>
        <taxon>Cytophagales</taxon>
        <taxon>Hymenobacteraceae</taxon>
        <taxon>Hymenobacter</taxon>
    </lineage>
</organism>
<comment type="subcellular location">
    <subcellularLocation>
        <location evidence="1">Cell envelope</location>
    </subcellularLocation>
</comment>
<feature type="signal peptide" evidence="5">
    <location>
        <begin position="1"/>
        <end position="18"/>
    </location>
</feature>
<evidence type="ECO:0000256" key="4">
    <source>
        <dbReference type="ARBA" id="ARBA00023284"/>
    </source>
</evidence>
<dbReference type="PANTHER" id="PTHR42852:SF6">
    <property type="entry name" value="THIOL:DISULFIDE INTERCHANGE PROTEIN DSBE"/>
    <property type="match status" value="1"/>
</dbReference>
<dbReference type="EMBL" id="MTSE01000013">
    <property type="protein sequence ID" value="OUJ71973.1"/>
    <property type="molecule type" value="Genomic_DNA"/>
</dbReference>
<dbReference type="CDD" id="cd02966">
    <property type="entry name" value="TlpA_like_family"/>
    <property type="match status" value="1"/>
</dbReference>
<dbReference type="Proteomes" id="UP000194873">
    <property type="component" value="Unassembled WGS sequence"/>
</dbReference>
<keyword evidence="4" id="KW-0676">Redox-active center</keyword>
<name>A0A243WBJ8_9BACT</name>
<reference evidence="7 8" key="1">
    <citation type="submission" date="2017-01" db="EMBL/GenBank/DDBJ databases">
        <title>A new Hymenobacter.</title>
        <authorList>
            <person name="Liang Y."/>
            <person name="Feng F."/>
        </authorList>
    </citation>
    <scope>NUCLEOTIDE SEQUENCE [LARGE SCALE GENOMIC DNA]</scope>
    <source>
        <strain evidence="7">MIMBbqt21</strain>
    </source>
</reference>
<evidence type="ECO:0000256" key="5">
    <source>
        <dbReference type="SAM" id="SignalP"/>
    </source>
</evidence>
<dbReference type="OrthoDB" id="6399635at2"/>
<keyword evidence="8" id="KW-1185">Reference proteome</keyword>
<dbReference type="InterPro" id="IPR013766">
    <property type="entry name" value="Thioredoxin_domain"/>
</dbReference>
<accession>A0A243WBJ8</accession>